<dbReference type="STRING" id="1055723.SAMN05216293_3838"/>
<dbReference type="EMBL" id="FOKU01000012">
    <property type="protein sequence ID" value="SFC50205.1"/>
    <property type="molecule type" value="Genomic_DNA"/>
</dbReference>
<dbReference type="AlphaFoldDB" id="A0A1M7BVD8"/>
<organism evidence="2 3">
    <name type="scientific">Flagellimonas taeanensis</name>
    <dbReference type="NCBI Taxonomy" id="1005926"/>
    <lineage>
        <taxon>Bacteria</taxon>
        <taxon>Pseudomonadati</taxon>
        <taxon>Bacteroidota</taxon>
        <taxon>Flavobacteriia</taxon>
        <taxon>Flavobacteriales</taxon>
        <taxon>Flavobacteriaceae</taxon>
        <taxon>Flagellimonas</taxon>
    </lineage>
</organism>
<dbReference type="Proteomes" id="UP000198940">
    <property type="component" value="Unassembled WGS sequence"/>
</dbReference>
<evidence type="ECO:0000313" key="4">
    <source>
        <dbReference type="Proteomes" id="UP000198940"/>
    </source>
</evidence>
<comment type="caution">
    <text evidence="2">The sequence shown here is derived from an EMBL/GenBank/DDBJ whole genome shotgun (WGS) entry which is preliminary data.</text>
</comment>
<evidence type="ECO:0000313" key="2">
    <source>
        <dbReference type="EMBL" id="SHL59005.1"/>
    </source>
</evidence>
<proteinExistence type="predicted"/>
<protein>
    <submittedName>
        <fullName evidence="2">Uncharacterized protein</fullName>
    </submittedName>
</protein>
<accession>A0A1M7BVD8</accession>
<dbReference type="EMBL" id="FRAT01000012">
    <property type="protein sequence ID" value="SHL59005.1"/>
    <property type="molecule type" value="Genomic_DNA"/>
</dbReference>
<keyword evidence="4" id="KW-1185">Reference proteome</keyword>
<name>A0A1M7BVD8_9FLAO</name>
<reference evidence="2 3" key="1">
    <citation type="submission" date="2016-11" db="EMBL/GenBank/DDBJ databases">
        <authorList>
            <person name="Varghese N."/>
            <person name="Submissions S."/>
        </authorList>
    </citation>
    <scope>NUCLEOTIDE SEQUENCE [LARGE SCALE GENOMIC DNA]</scope>
    <source>
        <strain evidence="2 3">CGMCC 1.12174</strain>
        <strain evidence="1 4">DSM 26351</strain>
    </source>
</reference>
<gene>
    <name evidence="1" type="ORF">SAMN04487891_11294</name>
    <name evidence="2" type="ORF">SAMN05216293_3838</name>
</gene>
<evidence type="ECO:0000313" key="1">
    <source>
        <dbReference type="EMBL" id="SFC50205.1"/>
    </source>
</evidence>
<sequence length="40" mass="4711">MRKKNRTFNDKLIFFLKELFTYLSHPKASKIPIDAASKVL</sequence>
<evidence type="ECO:0000313" key="3">
    <source>
        <dbReference type="Proteomes" id="UP000184031"/>
    </source>
</evidence>
<dbReference type="Proteomes" id="UP000184031">
    <property type="component" value="Unassembled WGS sequence"/>
</dbReference>